<dbReference type="GeneID" id="36405217"/>
<evidence type="ECO:0008006" key="4">
    <source>
        <dbReference type="Google" id="ProtNLM"/>
    </source>
</evidence>
<feature type="signal peptide" evidence="1">
    <location>
        <begin position="1"/>
        <end position="17"/>
    </location>
</feature>
<sequence length="287" mass="32201">MRHLLNLVLVYAVGAFGINVTAHVTHLEEFQGEERASVWNHVVETSQTIRGWLEWIGKKLLYLLKRFIGYQPPVNASKTRLETKSAPLQEKETINHAGDAPLLEKATIEHAATQSGTETNLESNLQKQTHMVEDELKAHSIPDVVKLPALELDKASLKVYQNLIEQKTPENMANSLRGTAFRTLIFGRDLFKNVVHPYVKACEDTAKTRSGDTWGVEAAFKMLQASGMLHSFTKKLEDMEKAADGTQKSATTLRIRLGLNELALKKKWTKEDVSKLFGKNILIETAL</sequence>
<keyword evidence="1" id="KW-0732">Signal</keyword>
<dbReference type="AlphaFoldDB" id="A0A0P1AG90"/>
<reference evidence="3" key="1">
    <citation type="submission" date="2014-09" db="EMBL/GenBank/DDBJ databases">
        <authorList>
            <person name="Sharma Rahul"/>
            <person name="Thines Marco"/>
        </authorList>
    </citation>
    <scope>NUCLEOTIDE SEQUENCE [LARGE SCALE GENOMIC DNA]</scope>
</reference>
<feature type="chain" id="PRO_5006058645" description="RxLR-like protein" evidence="1">
    <location>
        <begin position="18"/>
        <end position="287"/>
    </location>
</feature>
<organism evidence="2 3">
    <name type="scientific">Plasmopara halstedii</name>
    <name type="common">Downy mildew of sunflower</name>
    <dbReference type="NCBI Taxonomy" id="4781"/>
    <lineage>
        <taxon>Eukaryota</taxon>
        <taxon>Sar</taxon>
        <taxon>Stramenopiles</taxon>
        <taxon>Oomycota</taxon>
        <taxon>Peronosporomycetes</taxon>
        <taxon>Peronosporales</taxon>
        <taxon>Peronosporaceae</taxon>
        <taxon>Plasmopara</taxon>
    </lineage>
</organism>
<evidence type="ECO:0000313" key="2">
    <source>
        <dbReference type="EMBL" id="CEG39936.1"/>
    </source>
</evidence>
<evidence type="ECO:0000313" key="3">
    <source>
        <dbReference type="Proteomes" id="UP000054928"/>
    </source>
</evidence>
<dbReference type="EMBL" id="CCYD01000442">
    <property type="protein sequence ID" value="CEG39936.1"/>
    <property type="molecule type" value="Genomic_DNA"/>
</dbReference>
<name>A0A0P1AG90_PLAHL</name>
<dbReference type="Proteomes" id="UP000054928">
    <property type="component" value="Unassembled WGS sequence"/>
</dbReference>
<proteinExistence type="predicted"/>
<accession>A0A0P1AG90</accession>
<keyword evidence="3" id="KW-1185">Reference proteome</keyword>
<dbReference type="RefSeq" id="XP_024576305.1">
    <property type="nucleotide sequence ID" value="XM_024725538.1"/>
</dbReference>
<protein>
    <recommendedName>
        <fullName evidence="4">RxLR-like protein</fullName>
    </recommendedName>
</protein>
<evidence type="ECO:0000256" key="1">
    <source>
        <dbReference type="SAM" id="SignalP"/>
    </source>
</evidence>